<dbReference type="Proteomes" id="UP001221757">
    <property type="component" value="Unassembled WGS sequence"/>
</dbReference>
<name>A0AAD7B7F6_MYCRO</name>
<proteinExistence type="predicted"/>
<dbReference type="AlphaFoldDB" id="A0AAD7B7F6"/>
<dbReference type="SUPFAM" id="SSF54001">
    <property type="entry name" value="Cysteine proteinases"/>
    <property type="match status" value="1"/>
</dbReference>
<accession>A0AAD7B7F6</accession>
<evidence type="ECO:0000313" key="1">
    <source>
        <dbReference type="EMBL" id="KAJ7612961.1"/>
    </source>
</evidence>
<sequence length="132" mass="14842">MEYPLTYDRGTTSTLDLQDFWGAVWLRSTNIDIMMEDLAARVASDPDLGDKVIIAPLAFSEGINTVANGEYSKHRTLLLHRYERDVKENKKERTIFGGNVGSSHWVGGTIDFIQKTIEFGDSFPGCSSRHEN</sequence>
<organism evidence="1 2">
    <name type="scientific">Mycena rosella</name>
    <name type="common">Pink bonnet</name>
    <name type="synonym">Agaricus rosellus</name>
    <dbReference type="NCBI Taxonomy" id="1033263"/>
    <lineage>
        <taxon>Eukaryota</taxon>
        <taxon>Fungi</taxon>
        <taxon>Dikarya</taxon>
        <taxon>Basidiomycota</taxon>
        <taxon>Agaricomycotina</taxon>
        <taxon>Agaricomycetes</taxon>
        <taxon>Agaricomycetidae</taxon>
        <taxon>Agaricales</taxon>
        <taxon>Marasmiineae</taxon>
        <taxon>Mycenaceae</taxon>
        <taxon>Mycena</taxon>
    </lineage>
</organism>
<reference evidence="1" key="1">
    <citation type="submission" date="2023-03" db="EMBL/GenBank/DDBJ databases">
        <title>Massive genome expansion in bonnet fungi (Mycena s.s.) driven by repeated elements and novel gene families across ecological guilds.</title>
        <authorList>
            <consortium name="Lawrence Berkeley National Laboratory"/>
            <person name="Harder C.B."/>
            <person name="Miyauchi S."/>
            <person name="Viragh M."/>
            <person name="Kuo A."/>
            <person name="Thoen E."/>
            <person name="Andreopoulos B."/>
            <person name="Lu D."/>
            <person name="Skrede I."/>
            <person name="Drula E."/>
            <person name="Henrissat B."/>
            <person name="Morin E."/>
            <person name="Kohler A."/>
            <person name="Barry K."/>
            <person name="LaButti K."/>
            <person name="Morin E."/>
            <person name="Salamov A."/>
            <person name="Lipzen A."/>
            <person name="Mereny Z."/>
            <person name="Hegedus B."/>
            <person name="Baldrian P."/>
            <person name="Stursova M."/>
            <person name="Weitz H."/>
            <person name="Taylor A."/>
            <person name="Grigoriev I.V."/>
            <person name="Nagy L.G."/>
            <person name="Martin F."/>
            <person name="Kauserud H."/>
        </authorList>
    </citation>
    <scope>NUCLEOTIDE SEQUENCE</scope>
    <source>
        <strain evidence="1">CBHHK067</strain>
    </source>
</reference>
<dbReference type="EMBL" id="JARKIE010000916">
    <property type="protein sequence ID" value="KAJ7612961.1"/>
    <property type="molecule type" value="Genomic_DNA"/>
</dbReference>
<dbReference type="InterPro" id="IPR038765">
    <property type="entry name" value="Papain-like_cys_pep_sf"/>
</dbReference>
<comment type="caution">
    <text evidence="1">The sequence shown here is derived from an EMBL/GenBank/DDBJ whole genome shotgun (WGS) entry which is preliminary data.</text>
</comment>
<keyword evidence="2" id="KW-1185">Reference proteome</keyword>
<dbReference type="Gene3D" id="3.40.395.10">
    <property type="entry name" value="Adenoviral Proteinase, Chain A"/>
    <property type="match status" value="1"/>
</dbReference>
<gene>
    <name evidence="1" type="ORF">B0H17DRAFT_1220880</name>
</gene>
<protein>
    <submittedName>
        <fullName evidence="1">Uncharacterized protein</fullName>
    </submittedName>
</protein>
<evidence type="ECO:0000313" key="2">
    <source>
        <dbReference type="Proteomes" id="UP001221757"/>
    </source>
</evidence>